<evidence type="ECO:0000313" key="1">
    <source>
        <dbReference type="EnsemblMetazoa" id="PPA45549.1"/>
    </source>
</evidence>
<dbReference type="AlphaFoldDB" id="A0A2A6C273"/>
<reference evidence="1" key="2">
    <citation type="submission" date="2022-06" db="UniProtKB">
        <authorList>
            <consortium name="EnsemblMetazoa"/>
        </authorList>
    </citation>
    <scope>IDENTIFICATION</scope>
    <source>
        <strain evidence="1">PS312</strain>
    </source>
</reference>
<name>A0A2A6C273_PRIPA</name>
<gene>
    <name evidence="1" type="primary">WBGene00283918</name>
</gene>
<organism evidence="1 2">
    <name type="scientific">Pristionchus pacificus</name>
    <name type="common">Parasitic nematode worm</name>
    <dbReference type="NCBI Taxonomy" id="54126"/>
    <lineage>
        <taxon>Eukaryota</taxon>
        <taxon>Metazoa</taxon>
        <taxon>Ecdysozoa</taxon>
        <taxon>Nematoda</taxon>
        <taxon>Chromadorea</taxon>
        <taxon>Rhabditida</taxon>
        <taxon>Rhabditina</taxon>
        <taxon>Diplogasteromorpha</taxon>
        <taxon>Diplogasteroidea</taxon>
        <taxon>Neodiplogasteridae</taxon>
        <taxon>Pristionchus</taxon>
    </lineage>
</organism>
<proteinExistence type="predicted"/>
<protein>
    <submittedName>
        <fullName evidence="1">Uncharacterized protein</fullName>
    </submittedName>
</protein>
<dbReference type="Proteomes" id="UP000005239">
    <property type="component" value="Unassembled WGS sequence"/>
</dbReference>
<reference evidence="2" key="1">
    <citation type="journal article" date="2008" name="Nat. Genet.">
        <title>The Pristionchus pacificus genome provides a unique perspective on nematode lifestyle and parasitism.</title>
        <authorList>
            <person name="Dieterich C."/>
            <person name="Clifton S.W."/>
            <person name="Schuster L.N."/>
            <person name="Chinwalla A."/>
            <person name="Delehaunty K."/>
            <person name="Dinkelacker I."/>
            <person name="Fulton L."/>
            <person name="Fulton R."/>
            <person name="Godfrey J."/>
            <person name="Minx P."/>
            <person name="Mitreva M."/>
            <person name="Roeseler W."/>
            <person name="Tian H."/>
            <person name="Witte H."/>
            <person name="Yang S.P."/>
            <person name="Wilson R.K."/>
            <person name="Sommer R.J."/>
        </authorList>
    </citation>
    <scope>NUCLEOTIDE SEQUENCE [LARGE SCALE GENOMIC DNA]</scope>
    <source>
        <strain evidence="2">PS312</strain>
    </source>
</reference>
<accession>A0A8R1V111</accession>
<evidence type="ECO:0000313" key="2">
    <source>
        <dbReference type="Proteomes" id="UP000005239"/>
    </source>
</evidence>
<dbReference type="EnsemblMetazoa" id="PPA45549.1">
    <property type="protein sequence ID" value="PPA45549.1"/>
    <property type="gene ID" value="WBGene00283918"/>
</dbReference>
<accession>A0A2A6C273</accession>
<sequence>MMCLDWRDAMERPYEITKAWNYGYTQPVGWYKLFFLEKSALGNSAEVASISFFIVFPLDVLLLFYASCKIIDFLEWCFKKCRSGRIIDDNDKAKGIIDASDLIRYALFSFSIVFLAQQWSGYFNGNNLLSITVALLFGSNSSFIYGNSIRERFELTCEQSSRIGLFEEYEYYEYLANSELNIECKLVQLVMIIELYEMFILVSNSSHLIIRLQFVHIRITLGKGQNTGVGWMNAAMNEGRPYTYLIPKNGTRRVREVMDFALLTVYSEENVRLNRVMQ</sequence>
<keyword evidence="2" id="KW-1185">Reference proteome</keyword>